<dbReference type="Pfam" id="PF00096">
    <property type="entry name" value="zf-C2H2"/>
    <property type="match status" value="4"/>
</dbReference>
<dbReference type="GO" id="GO:0005634">
    <property type="term" value="C:nucleus"/>
    <property type="evidence" value="ECO:0007669"/>
    <property type="project" value="UniProtKB-SubCell"/>
</dbReference>
<reference evidence="12" key="2">
    <citation type="journal article" date="2020" name="BMC">
        <title>Leishmania infection induces a limited differential gene expression in the sand fly midgut.</title>
        <authorList>
            <person name="Coutinho-Abreu I.V."/>
            <person name="Serafim T.D."/>
            <person name="Meneses C."/>
            <person name="Kamhawi S."/>
            <person name="Oliveira F."/>
            <person name="Valenzuela J.G."/>
        </authorList>
    </citation>
    <scope>NUCLEOTIDE SEQUENCE</scope>
    <source>
        <strain evidence="12">Jacobina</strain>
        <tissue evidence="12">Midgut</tissue>
    </source>
</reference>
<feature type="domain" description="C2H2-type" evidence="11">
    <location>
        <begin position="344"/>
        <end position="371"/>
    </location>
</feature>
<accession>A0A1B0CS36</accession>
<keyword evidence="4 9" id="KW-0863">Zinc-finger</keyword>
<evidence type="ECO:0000256" key="1">
    <source>
        <dbReference type="ARBA" id="ARBA00004123"/>
    </source>
</evidence>
<evidence type="ECO:0000313" key="13">
    <source>
        <dbReference type="EnsemblMetazoa" id="LLOJ007685-PA"/>
    </source>
</evidence>
<dbReference type="VEuPathDB" id="VectorBase:LLONM1_006826"/>
<dbReference type="EnsemblMetazoa" id="LLOJ007685-RA">
    <property type="protein sequence ID" value="LLOJ007685-PA"/>
    <property type="gene ID" value="LLOJ007685"/>
</dbReference>
<feature type="domain" description="C2H2-type" evidence="11">
    <location>
        <begin position="436"/>
        <end position="464"/>
    </location>
</feature>
<dbReference type="EMBL" id="AJWK01025608">
    <property type="status" value="NOT_ANNOTATED_CDS"/>
    <property type="molecule type" value="Genomic_DNA"/>
</dbReference>
<reference evidence="14" key="1">
    <citation type="submission" date="2012-05" db="EMBL/GenBank/DDBJ databases">
        <title>Whole Genome Assembly of Lutzomyia longipalpis.</title>
        <authorList>
            <person name="Richards S."/>
            <person name="Qu C."/>
            <person name="Dillon R."/>
            <person name="Worley K."/>
            <person name="Scherer S."/>
            <person name="Batterton M."/>
            <person name="Taylor A."/>
            <person name="Hawes A."/>
            <person name="Hernandez B."/>
            <person name="Kovar C."/>
            <person name="Mandapat C."/>
            <person name="Pham C."/>
            <person name="Qu C."/>
            <person name="Jing C."/>
            <person name="Bess C."/>
            <person name="Bandaranaike D."/>
            <person name="Ngo D."/>
            <person name="Ongeri F."/>
            <person name="Arias F."/>
            <person name="Lara F."/>
            <person name="Weissenberger G."/>
            <person name="Kamau G."/>
            <person name="Han H."/>
            <person name="Shen H."/>
            <person name="Dinh H."/>
            <person name="Khalil I."/>
            <person name="Jones J."/>
            <person name="Shafer J."/>
            <person name="Jayaseelan J."/>
            <person name="Quiroz J."/>
            <person name="Blankenburg K."/>
            <person name="Nguyen L."/>
            <person name="Jackson L."/>
            <person name="Francisco L."/>
            <person name="Tang L.-Y."/>
            <person name="Pu L.-L."/>
            <person name="Perales L."/>
            <person name="Lorensuhewa L."/>
            <person name="Munidasa M."/>
            <person name="Coyle M."/>
            <person name="Taylor M."/>
            <person name="Puazo M."/>
            <person name="Firestine M."/>
            <person name="Scheel M."/>
            <person name="Javaid M."/>
            <person name="Wang M."/>
            <person name="Li M."/>
            <person name="Tabassum N."/>
            <person name="Saada N."/>
            <person name="Osuji N."/>
            <person name="Aqrawi P."/>
            <person name="Fu Q."/>
            <person name="Thornton R."/>
            <person name="Raj R."/>
            <person name="Goodspeed R."/>
            <person name="Mata R."/>
            <person name="Najjar R."/>
            <person name="Gubbala S."/>
            <person name="Lee S."/>
            <person name="Denson S."/>
            <person name="Patil S."/>
            <person name="Macmil S."/>
            <person name="Qi S."/>
            <person name="Matskevitch T."/>
            <person name="Palculict T."/>
            <person name="Mathew T."/>
            <person name="Vee V."/>
            <person name="Velamala V."/>
            <person name="Korchina V."/>
            <person name="Cai W."/>
            <person name="Liu W."/>
            <person name="Dai W."/>
            <person name="Zou X."/>
            <person name="Zhu Y."/>
            <person name="Zhang Y."/>
            <person name="Wu Y.-Q."/>
            <person name="Xin Y."/>
            <person name="Nazarath L."/>
            <person name="Kovar C."/>
            <person name="Han Y."/>
            <person name="Muzny D."/>
            <person name="Gibbs R."/>
        </authorList>
    </citation>
    <scope>NUCLEOTIDE SEQUENCE [LARGE SCALE GENOMIC DNA]</scope>
    <source>
        <strain evidence="14">Jacobina</strain>
    </source>
</reference>
<dbReference type="InterPro" id="IPR012934">
    <property type="entry name" value="Znf_AD"/>
</dbReference>
<feature type="domain" description="C2H2-type" evidence="11">
    <location>
        <begin position="405"/>
        <end position="433"/>
    </location>
</feature>
<feature type="domain" description="C2H2-type" evidence="11">
    <location>
        <begin position="494"/>
        <end position="522"/>
    </location>
</feature>
<organism evidence="13 14">
    <name type="scientific">Lutzomyia longipalpis</name>
    <name type="common">Sand fly</name>
    <dbReference type="NCBI Taxonomy" id="7200"/>
    <lineage>
        <taxon>Eukaryota</taxon>
        <taxon>Metazoa</taxon>
        <taxon>Ecdysozoa</taxon>
        <taxon>Arthropoda</taxon>
        <taxon>Hexapoda</taxon>
        <taxon>Insecta</taxon>
        <taxon>Pterygota</taxon>
        <taxon>Neoptera</taxon>
        <taxon>Endopterygota</taxon>
        <taxon>Diptera</taxon>
        <taxon>Nematocera</taxon>
        <taxon>Psychodoidea</taxon>
        <taxon>Psychodidae</taxon>
        <taxon>Lutzomyia</taxon>
        <taxon>Lutzomyia</taxon>
    </lineage>
</organism>
<keyword evidence="5" id="KW-0862">Zinc</keyword>
<dbReference type="InterPro" id="IPR013087">
    <property type="entry name" value="Znf_C2H2_type"/>
</dbReference>
<evidence type="ECO:0000256" key="7">
    <source>
        <dbReference type="ARBA" id="ARBA00023242"/>
    </source>
</evidence>
<protein>
    <submittedName>
        <fullName evidence="12">Putative transcription factor grauzone corethrella appendiculata</fullName>
    </submittedName>
</protein>
<sequence length="664" mass="76501">MDVINSKESSDGSFCRLCFTREGIFRRIHNTADAEGLNSSSIIPQLVEKHLHVEIYEVSYQVCEECCQQLYTFGEFYTKIHEQIEKFLSELQQNVENVKSEYPENCVQENPLDSSNNFDGIDRNSVESDEDTKASFTIEKQEYSPSIPSSEAIAIKEEEPSPQKRPIRSCRTKKNHPGDSSEVKKSTKKEKKRKMSTAAALVKEDPECQPQSLRKSQKSHKKTNEFIAFDFREDDSDSDENSDETGWEECPGGGPINLDKFPNPIIENGLLRVKGKELMGLINKFYSLECNVCEKTKFQTLRDLIEHYNDVHKEKGYVMCCSSKFKTYPAIIMHMARHIQPDAFKCNVCGYMVTRPRFLENHKKTHLPEEEKPFACEHCPRRFCWKTAYQVHQLTHQEKEERKQFVCHICGHSYNTPGGLCTHKKRVHTDSKTEPHVCHICAKKFATRTGLNEHMSTIHQPRERGQLQCQECGKWLMNSRCLKSHMILHSSAIFSCTICDYTTKKKSLLRRHNLTQHSDEKPFVCTICSRAFKLKRALTVHMAQHESTKQYKCNFCERVFNSSTNFYTHRKAAHPEELNALKQAKLEEQRQKRIAAGVEDANPMISDDEAAPGNSLVILPMSPIEHPVDFSTYNQQVHQTYHIVDHEGTITAIIQENLTPDSMM</sequence>
<dbReference type="Proteomes" id="UP000092461">
    <property type="component" value="Unassembled WGS sequence"/>
</dbReference>
<proteinExistence type="inferred from homology"/>
<dbReference type="PANTHER" id="PTHR24388:SF54">
    <property type="entry name" value="PROTEIN ESCARGOT"/>
    <property type="match status" value="1"/>
</dbReference>
<keyword evidence="14" id="KW-1185">Reference proteome</keyword>
<dbReference type="VEuPathDB" id="VectorBase:LLOJ007685"/>
<keyword evidence="6" id="KW-0238">DNA-binding</keyword>
<dbReference type="InterPro" id="IPR050527">
    <property type="entry name" value="Snail/Krueppel_Znf"/>
</dbReference>
<feature type="compositionally biased region" description="Polar residues" evidence="10">
    <location>
        <begin position="107"/>
        <end position="118"/>
    </location>
</feature>
<evidence type="ECO:0000256" key="4">
    <source>
        <dbReference type="ARBA" id="ARBA00022771"/>
    </source>
</evidence>
<name>A0A1B0CS36_LUTLO</name>
<dbReference type="FunFam" id="3.30.160.60:FF:000870">
    <property type="entry name" value="zinc finger protein 197 isoform X1"/>
    <property type="match status" value="1"/>
</dbReference>
<evidence type="ECO:0000256" key="5">
    <source>
        <dbReference type="ARBA" id="ARBA00022833"/>
    </source>
</evidence>
<evidence type="ECO:0000256" key="9">
    <source>
        <dbReference type="PROSITE-ProRule" id="PRU00042"/>
    </source>
</evidence>
<dbReference type="Gene3D" id="3.40.1800.20">
    <property type="match status" value="1"/>
</dbReference>
<evidence type="ECO:0000256" key="3">
    <source>
        <dbReference type="ARBA" id="ARBA00022737"/>
    </source>
</evidence>
<dbReference type="EMBL" id="GITU01009131">
    <property type="protein sequence ID" value="MBC1177834.1"/>
    <property type="molecule type" value="Transcribed_RNA"/>
</dbReference>
<feature type="domain" description="C2H2-type" evidence="11">
    <location>
        <begin position="467"/>
        <end position="490"/>
    </location>
</feature>
<dbReference type="SMART" id="SM00355">
    <property type="entry name" value="ZnF_C2H2"/>
    <property type="match status" value="10"/>
</dbReference>
<dbReference type="AlphaFoldDB" id="A0A1B0CS36"/>
<dbReference type="GO" id="GO:0008270">
    <property type="term" value="F:zinc ion binding"/>
    <property type="evidence" value="ECO:0007669"/>
    <property type="project" value="UniProtKB-KW"/>
</dbReference>
<dbReference type="InterPro" id="IPR036236">
    <property type="entry name" value="Znf_C2H2_sf"/>
</dbReference>
<reference evidence="13" key="3">
    <citation type="submission" date="2020-05" db="UniProtKB">
        <authorList>
            <consortium name="EnsemblMetazoa"/>
        </authorList>
    </citation>
    <scope>IDENTIFICATION</scope>
    <source>
        <strain evidence="13">Jacobina</strain>
    </source>
</reference>
<comment type="subcellular location">
    <subcellularLocation>
        <location evidence="1">Nucleus</location>
    </subcellularLocation>
</comment>
<feature type="domain" description="C2H2-type" evidence="11">
    <location>
        <begin position="551"/>
        <end position="579"/>
    </location>
</feature>
<feature type="region of interest" description="Disordered" evidence="10">
    <location>
        <begin position="106"/>
        <end position="258"/>
    </location>
</feature>
<dbReference type="GO" id="GO:0000978">
    <property type="term" value="F:RNA polymerase II cis-regulatory region sequence-specific DNA binding"/>
    <property type="evidence" value="ECO:0007669"/>
    <property type="project" value="TreeGrafter"/>
</dbReference>
<keyword evidence="2" id="KW-0479">Metal-binding</keyword>
<evidence type="ECO:0000256" key="10">
    <source>
        <dbReference type="SAM" id="MobiDB-lite"/>
    </source>
</evidence>
<dbReference type="PROSITE" id="PS50157">
    <property type="entry name" value="ZINC_FINGER_C2H2_2"/>
    <property type="match status" value="8"/>
</dbReference>
<keyword evidence="7" id="KW-0539">Nucleus</keyword>
<evidence type="ECO:0000259" key="11">
    <source>
        <dbReference type="PROSITE" id="PS50157"/>
    </source>
</evidence>
<feature type="compositionally biased region" description="Basic residues" evidence="10">
    <location>
        <begin position="165"/>
        <end position="175"/>
    </location>
</feature>
<evidence type="ECO:0000256" key="2">
    <source>
        <dbReference type="ARBA" id="ARBA00022723"/>
    </source>
</evidence>
<dbReference type="Pfam" id="PF07776">
    <property type="entry name" value="zf-AD"/>
    <property type="match status" value="1"/>
</dbReference>
<feature type="domain" description="C2H2-type" evidence="11">
    <location>
        <begin position="374"/>
        <end position="401"/>
    </location>
</feature>
<evidence type="ECO:0000313" key="14">
    <source>
        <dbReference type="Proteomes" id="UP000092461"/>
    </source>
</evidence>
<dbReference type="SMART" id="SM00868">
    <property type="entry name" value="zf-AD"/>
    <property type="match status" value="1"/>
</dbReference>
<keyword evidence="3" id="KW-0677">Repeat</keyword>
<feature type="compositionally biased region" description="Low complexity" evidence="10">
    <location>
        <begin position="144"/>
        <end position="153"/>
    </location>
</feature>
<evidence type="ECO:0000313" key="12">
    <source>
        <dbReference type="EMBL" id="MBC1177834.1"/>
    </source>
</evidence>
<dbReference type="Gene3D" id="3.30.160.60">
    <property type="entry name" value="Classic Zinc Finger"/>
    <property type="match status" value="5"/>
</dbReference>
<feature type="domain" description="C2H2-type" evidence="11">
    <location>
        <begin position="523"/>
        <end position="550"/>
    </location>
</feature>
<dbReference type="PANTHER" id="PTHR24388">
    <property type="entry name" value="ZINC FINGER PROTEIN"/>
    <property type="match status" value="1"/>
</dbReference>
<dbReference type="PROSITE" id="PS00028">
    <property type="entry name" value="ZINC_FINGER_C2H2_1"/>
    <property type="match status" value="7"/>
</dbReference>
<dbReference type="SUPFAM" id="SSF57667">
    <property type="entry name" value="beta-beta-alpha zinc fingers"/>
    <property type="match status" value="5"/>
</dbReference>
<evidence type="ECO:0000256" key="6">
    <source>
        <dbReference type="ARBA" id="ARBA00023125"/>
    </source>
</evidence>
<feature type="compositionally biased region" description="Basic residues" evidence="10">
    <location>
        <begin position="186"/>
        <end position="195"/>
    </location>
</feature>
<comment type="similarity">
    <text evidence="8">Belongs to the snail C2H2-type zinc-finger protein family.</text>
</comment>
<evidence type="ECO:0000256" key="8">
    <source>
        <dbReference type="ARBA" id="ARBA00037948"/>
    </source>
</evidence>
<dbReference type="GO" id="GO:0000981">
    <property type="term" value="F:DNA-binding transcription factor activity, RNA polymerase II-specific"/>
    <property type="evidence" value="ECO:0007669"/>
    <property type="project" value="TreeGrafter"/>
</dbReference>
<feature type="compositionally biased region" description="Acidic residues" evidence="10">
    <location>
        <begin position="232"/>
        <end position="247"/>
    </location>
</feature>
<feature type="compositionally biased region" description="Basic and acidic residues" evidence="10">
    <location>
        <begin position="176"/>
        <end position="185"/>
    </location>
</feature>